<comment type="subcellular location">
    <subcellularLocation>
        <location evidence="1">Cell membrane</location>
        <topology evidence="1">Multi-pass membrane protein</topology>
    </subcellularLocation>
</comment>
<feature type="transmembrane region" description="Helical" evidence="9">
    <location>
        <begin position="192"/>
        <end position="212"/>
    </location>
</feature>
<keyword evidence="3" id="KW-0813">Transport</keyword>
<dbReference type="GO" id="GO:0055085">
    <property type="term" value="P:transmembrane transport"/>
    <property type="evidence" value="ECO:0007669"/>
    <property type="project" value="TreeGrafter"/>
</dbReference>
<evidence type="ECO:0000313" key="11">
    <source>
        <dbReference type="Proteomes" id="UP000608955"/>
    </source>
</evidence>
<evidence type="ECO:0000256" key="4">
    <source>
        <dbReference type="ARBA" id="ARBA00022475"/>
    </source>
</evidence>
<feature type="transmembrane region" description="Helical" evidence="9">
    <location>
        <begin position="45"/>
        <end position="65"/>
    </location>
</feature>
<evidence type="ECO:0000256" key="2">
    <source>
        <dbReference type="ARBA" id="ARBA00009773"/>
    </source>
</evidence>
<feature type="region of interest" description="Disordered" evidence="8">
    <location>
        <begin position="1"/>
        <end position="40"/>
    </location>
</feature>
<dbReference type="EMBL" id="BMVF01000004">
    <property type="protein sequence ID" value="GHD87273.1"/>
    <property type="molecule type" value="Genomic_DNA"/>
</dbReference>
<evidence type="ECO:0000256" key="3">
    <source>
        <dbReference type="ARBA" id="ARBA00022448"/>
    </source>
</evidence>
<keyword evidence="6 9" id="KW-1133">Transmembrane helix</keyword>
<dbReference type="RefSeq" id="WP_229865150.1">
    <property type="nucleotide sequence ID" value="NZ_BMVF01000004.1"/>
</dbReference>
<feature type="transmembrane region" description="Helical" evidence="9">
    <location>
        <begin position="243"/>
        <end position="268"/>
    </location>
</feature>
<keyword evidence="5 9" id="KW-0812">Transmembrane</keyword>
<comment type="similarity">
    <text evidence="2">Belongs to the autoinducer-2 exporter (AI-2E) (TC 2.A.86) family.</text>
</comment>
<feature type="compositionally biased region" description="Basic and acidic residues" evidence="8">
    <location>
        <begin position="24"/>
        <end position="36"/>
    </location>
</feature>
<dbReference type="Pfam" id="PF01594">
    <property type="entry name" value="AI-2E_transport"/>
    <property type="match status" value="1"/>
</dbReference>
<evidence type="ECO:0000313" key="10">
    <source>
        <dbReference type="EMBL" id="GHD87273.1"/>
    </source>
</evidence>
<dbReference type="InterPro" id="IPR002549">
    <property type="entry name" value="AI-2E-like"/>
</dbReference>
<gene>
    <name evidence="10" type="ORF">GCM10010508_18740</name>
</gene>
<feature type="transmembrane region" description="Helical" evidence="9">
    <location>
        <begin position="288"/>
        <end position="316"/>
    </location>
</feature>
<reference evidence="10" key="1">
    <citation type="journal article" date="2014" name="Int. J. Syst. Evol. Microbiol.">
        <title>Complete genome sequence of Corynebacterium casei LMG S-19264T (=DSM 44701T), isolated from a smear-ripened cheese.</title>
        <authorList>
            <consortium name="US DOE Joint Genome Institute (JGI-PGF)"/>
            <person name="Walter F."/>
            <person name="Albersmeier A."/>
            <person name="Kalinowski J."/>
            <person name="Ruckert C."/>
        </authorList>
    </citation>
    <scope>NUCLEOTIDE SEQUENCE</scope>
    <source>
        <strain evidence="10">JCM 4654</strain>
    </source>
</reference>
<feature type="transmembrane region" description="Helical" evidence="9">
    <location>
        <begin position="337"/>
        <end position="370"/>
    </location>
</feature>
<proteinExistence type="inferred from homology"/>
<evidence type="ECO:0000256" key="6">
    <source>
        <dbReference type="ARBA" id="ARBA00022989"/>
    </source>
</evidence>
<keyword evidence="11" id="KW-1185">Reference proteome</keyword>
<reference evidence="10" key="2">
    <citation type="submission" date="2020-09" db="EMBL/GenBank/DDBJ databases">
        <authorList>
            <person name="Sun Q."/>
            <person name="Ohkuma M."/>
        </authorList>
    </citation>
    <scope>NUCLEOTIDE SEQUENCE</scope>
    <source>
        <strain evidence="10">JCM 4654</strain>
    </source>
</reference>
<name>A0A919CUE0_9ACTN</name>
<evidence type="ECO:0000256" key="7">
    <source>
        <dbReference type="ARBA" id="ARBA00023136"/>
    </source>
</evidence>
<dbReference type="PANTHER" id="PTHR21716:SF53">
    <property type="entry name" value="PERMEASE PERM-RELATED"/>
    <property type="match status" value="1"/>
</dbReference>
<organism evidence="10 11">
    <name type="scientific">Streptomyces naganishii JCM 4654</name>
    <dbReference type="NCBI Taxonomy" id="1306179"/>
    <lineage>
        <taxon>Bacteria</taxon>
        <taxon>Bacillati</taxon>
        <taxon>Actinomycetota</taxon>
        <taxon>Actinomycetes</taxon>
        <taxon>Kitasatosporales</taxon>
        <taxon>Streptomycetaceae</taxon>
        <taxon>Streptomyces</taxon>
    </lineage>
</organism>
<dbReference type="PANTHER" id="PTHR21716">
    <property type="entry name" value="TRANSMEMBRANE PROTEIN"/>
    <property type="match status" value="1"/>
</dbReference>
<protein>
    <submittedName>
        <fullName evidence="10">AI-2E family transporter</fullName>
    </submittedName>
</protein>
<comment type="caution">
    <text evidence="10">The sequence shown here is derived from an EMBL/GenBank/DDBJ whole genome shotgun (WGS) entry which is preliminary data.</text>
</comment>
<dbReference type="AlphaFoldDB" id="A0A919CUE0"/>
<evidence type="ECO:0000256" key="5">
    <source>
        <dbReference type="ARBA" id="ARBA00022692"/>
    </source>
</evidence>
<dbReference type="Proteomes" id="UP000608955">
    <property type="component" value="Unassembled WGS sequence"/>
</dbReference>
<feature type="transmembrane region" description="Helical" evidence="9">
    <location>
        <begin position="71"/>
        <end position="92"/>
    </location>
</feature>
<keyword evidence="4" id="KW-1003">Cell membrane</keyword>
<evidence type="ECO:0000256" key="9">
    <source>
        <dbReference type="SAM" id="Phobius"/>
    </source>
</evidence>
<feature type="transmembrane region" description="Helical" evidence="9">
    <location>
        <begin position="104"/>
        <end position="124"/>
    </location>
</feature>
<dbReference type="GO" id="GO:0005886">
    <property type="term" value="C:plasma membrane"/>
    <property type="evidence" value="ECO:0007669"/>
    <property type="project" value="UniProtKB-SubCell"/>
</dbReference>
<sequence length="381" mass="39680">MTSMPPPADDGDPPGGGLPAPDPEEGRAPRGADAHARRGPGGRGGGWFGVGFWLGLGATVGWMLVQTVLQLSQLLTLVLLSLFVAIGLEPVVAWLTRHRLRRGWAVAAVVLATLLLLAGFVALIEPPVAKEVDALIKAVPGWLQQLHDRHSALGRLEDRYHVVAKVKQAVASRGTGIVGGLLGAGKTVLDTLTSLIIVVIVTLYLMAGLPVIKKFCFRFVAASRRGRVEGITDEILSKTGRYLLGNIATSVIAGLATFGWCLGLGVPYPAALGIFVALMDLVPIVGSTIAGVVVSLVALVVSLPVAIATAGFYIGFRLAEDYLILPKAMRFAVDVHPIVTVVGVLAGGALLGIIGALVAIPVAVAIGIVLDEYVFTRTDAS</sequence>
<keyword evidence="7 9" id="KW-0472">Membrane</keyword>
<accession>A0A919CUE0</accession>
<evidence type="ECO:0000256" key="8">
    <source>
        <dbReference type="SAM" id="MobiDB-lite"/>
    </source>
</evidence>
<evidence type="ECO:0000256" key="1">
    <source>
        <dbReference type="ARBA" id="ARBA00004651"/>
    </source>
</evidence>